<feature type="compositionally biased region" description="Polar residues" evidence="1">
    <location>
        <begin position="220"/>
        <end position="230"/>
    </location>
</feature>
<dbReference type="AlphaFoldDB" id="A0A218X3M2"/>
<evidence type="ECO:0000259" key="3">
    <source>
        <dbReference type="Pfam" id="PF23402"/>
    </source>
</evidence>
<dbReference type="InterPro" id="IPR057058">
    <property type="entry name" value="LTI65_LTI78_NYQTKV"/>
</dbReference>
<dbReference type="Pfam" id="PF23399">
    <property type="entry name" value="LTI65_PGEED"/>
    <property type="match status" value="1"/>
</dbReference>
<reference evidence="7" key="3">
    <citation type="journal article" date="2020" name="Plant Biotechnol. J.">
        <title>The pomegranate (Punica granatum L.) draft genome dissects genetic divergence between soft- and hard-seeded cultivars.</title>
        <authorList>
            <person name="Luo X."/>
            <person name="Li H."/>
            <person name="Wu Z."/>
            <person name="Yao W."/>
            <person name="Zhao P."/>
            <person name="Cao D."/>
            <person name="Yu H."/>
            <person name="Li K."/>
            <person name="Poudel K."/>
            <person name="Zhao D."/>
            <person name="Zhang F."/>
            <person name="Xia X."/>
            <person name="Chen L."/>
            <person name="Wang Q."/>
            <person name="Jing D."/>
            <person name="Cao S."/>
        </authorList>
    </citation>
    <scope>NUCLEOTIDE SEQUENCE [LARGE SCALE GENOMIC DNA]</scope>
</reference>
<feature type="region of interest" description="Disordered" evidence="1">
    <location>
        <begin position="391"/>
        <end position="424"/>
    </location>
</feature>
<feature type="compositionally biased region" description="Basic and acidic residues" evidence="1">
    <location>
        <begin position="635"/>
        <end position="651"/>
    </location>
</feature>
<feature type="compositionally biased region" description="Basic and acidic residues" evidence="1">
    <location>
        <begin position="48"/>
        <end position="71"/>
    </location>
</feature>
<feature type="compositionally biased region" description="Polar residues" evidence="1">
    <location>
        <begin position="363"/>
        <end position="374"/>
    </location>
</feature>
<feature type="region of interest" description="Disordered" evidence="1">
    <location>
        <begin position="497"/>
        <end position="538"/>
    </location>
</feature>
<feature type="region of interest" description="Disordered" evidence="1">
    <location>
        <begin position="449"/>
        <end position="474"/>
    </location>
</feature>
<evidence type="ECO:0000256" key="1">
    <source>
        <dbReference type="SAM" id="MobiDB-lite"/>
    </source>
</evidence>
<feature type="compositionally biased region" description="Basic residues" evidence="1">
    <location>
        <begin position="37"/>
        <end position="47"/>
    </location>
</feature>
<dbReference type="Pfam" id="PF07918">
    <property type="entry name" value="CAP160"/>
    <property type="match status" value="2"/>
</dbReference>
<evidence type="ECO:0000259" key="2">
    <source>
        <dbReference type="Pfam" id="PF23399"/>
    </source>
</evidence>
<reference evidence="8" key="4">
    <citation type="submission" date="2025-04" db="UniProtKB">
        <authorList>
            <consortium name="RefSeq"/>
        </authorList>
    </citation>
    <scope>IDENTIFICATION</scope>
    <source>
        <tissue evidence="8">Leaf</tissue>
    </source>
</reference>
<accession>A0A218X3M2</accession>
<reference evidence="6" key="1">
    <citation type="journal article" date="2017" name="Plant J.">
        <title>The pomegranate (Punica granatum L.) genome and the genomics of punicalagin biosynthesis.</title>
        <authorList>
            <person name="Qin G."/>
            <person name="Xu C."/>
            <person name="Ming R."/>
            <person name="Tang H."/>
            <person name="Guyot R."/>
            <person name="Kramer E.M."/>
            <person name="Hu Y."/>
            <person name="Yi X."/>
            <person name="Qi Y."/>
            <person name="Xu X."/>
            <person name="Gao Z."/>
            <person name="Pan H."/>
            <person name="Jian J."/>
            <person name="Tian Y."/>
            <person name="Yue Z."/>
            <person name="Xu Y."/>
        </authorList>
    </citation>
    <scope>NUCLEOTIDE SEQUENCE [LARGE SCALE GENOMIC DNA]</scope>
    <source>
        <strain evidence="6">cv. Dabenzi</strain>
    </source>
</reference>
<dbReference type="InterPro" id="IPR037491">
    <property type="entry name" value="LTI78/LTI65"/>
</dbReference>
<feature type="region of interest" description="Disordered" evidence="1">
    <location>
        <begin position="562"/>
        <end position="651"/>
    </location>
</feature>
<feature type="domain" description="LTI65/LTI78 N-terminal" evidence="4">
    <location>
        <begin position="30"/>
        <end position="104"/>
    </location>
</feature>
<feature type="domain" description="LTI65/LTI78 PGEED repeat" evidence="2">
    <location>
        <begin position="534"/>
        <end position="564"/>
    </location>
</feature>
<feature type="region of interest" description="Disordered" evidence="1">
    <location>
        <begin position="1"/>
        <end position="120"/>
    </location>
</feature>
<dbReference type="PANTHER" id="PTHR33836">
    <property type="entry name" value="LOW-TEMPERATURE-INDUCED 65 KDA PROTEIN-RELATED"/>
    <property type="match status" value="1"/>
</dbReference>
<proteinExistence type="predicted"/>
<dbReference type="InterPro" id="IPR056605">
    <property type="entry name" value="LTI65_LTI78_N"/>
</dbReference>
<protein>
    <submittedName>
        <fullName evidence="8">Low-temperature-induced 65 kDa protein-like isoform X1</fullName>
    </submittedName>
</protein>
<feature type="domain" description="LTI65/LTI78 NYQTKV repeat" evidence="3">
    <location>
        <begin position="194"/>
        <end position="254"/>
    </location>
</feature>
<name>A0A218X3M2_PUNGR</name>
<gene>
    <name evidence="8" type="primary">LOC116204688</name>
    <name evidence="5" type="ORF">CDL15_Pgr022945</name>
</gene>
<evidence type="ECO:0000313" key="8">
    <source>
        <dbReference type="RefSeq" id="XP_031392750.1"/>
    </source>
</evidence>
<evidence type="ECO:0000313" key="7">
    <source>
        <dbReference type="Proteomes" id="UP000515151"/>
    </source>
</evidence>
<dbReference type="OrthoDB" id="1931597at2759"/>
<feature type="compositionally biased region" description="Acidic residues" evidence="1">
    <location>
        <begin position="72"/>
        <end position="89"/>
    </location>
</feature>
<dbReference type="InterPro" id="IPR057059">
    <property type="entry name" value="LTI65/LTI78_PGEED"/>
</dbReference>
<feature type="compositionally biased region" description="Basic and acidic residues" evidence="1">
    <location>
        <begin position="278"/>
        <end position="293"/>
    </location>
</feature>
<evidence type="ECO:0000313" key="5">
    <source>
        <dbReference type="EMBL" id="OWM79533.1"/>
    </source>
</evidence>
<feature type="region of interest" description="Disordered" evidence="1">
    <location>
        <begin position="139"/>
        <end position="374"/>
    </location>
</feature>
<evidence type="ECO:0000313" key="6">
    <source>
        <dbReference type="Proteomes" id="UP000197138"/>
    </source>
</evidence>
<feature type="compositionally biased region" description="Basic and acidic residues" evidence="1">
    <location>
        <begin position="26"/>
        <end position="36"/>
    </location>
</feature>
<reference evidence="5" key="2">
    <citation type="submission" date="2017-06" db="EMBL/GenBank/DDBJ databases">
        <title>The pomegranate genome and the genomics of punicalagin biosynthesis.</title>
        <authorList>
            <person name="Xu C."/>
        </authorList>
    </citation>
    <scope>NUCLEOTIDE SEQUENCE [LARGE SCALE GENOMIC DNA]</scope>
    <source>
        <tissue evidence="5">Fresh leaf</tissue>
    </source>
</reference>
<dbReference type="GeneID" id="116204688"/>
<dbReference type="Proteomes" id="UP000515151">
    <property type="component" value="Chromosome 4"/>
</dbReference>
<dbReference type="GO" id="GO:0009737">
    <property type="term" value="P:response to abscisic acid"/>
    <property type="evidence" value="ECO:0007669"/>
    <property type="project" value="InterPro"/>
</dbReference>
<dbReference type="GO" id="GO:0006950">
    <property type="term" value="P:response to stress"/>
    <property type="evidence" value="ECO:0007669"/>
    <property type="project" value="TreeGrafter"/>
</dbReference>
<feature type="compositionally biased region" description="Basic and acidic residues" evidence="1">
    <location>
        <begin position="201"/>
        <end position="217"/>
    </location>
</feature>
<feature type="compositionally biased region" description="Basic and acidic residues" evidence="1">
    <location>
        <begin position="497"/>
        <end position="509"/>
    </location>
</feature>
<dbReference type="InterPro" id="IPR012418">
    <property type="entry name" value="CAP160"/>
</dbReference>
<dbReference type="Pfam" id="PF23402">
    <property type="entry name" value="LTI65_LTI78_NYQTKV"/>
    <property type="match status" value="1"/>
</dbReference>
<evidence type="ECO:0000259" key="4">
    <source>
        <dbReference type="Pfam" id="PF23403"/>
    </source>
</evidence>
<feature type="compositionally biased region" description="Polar residues" evidence="1">
    <location>
        <begin position="619"/>
        <end position="631"/>
    </location>
</feature>
<feature type="compositionally biased region" description="Polar residues" evidence="1">
    <location>
        <begin position="315"/>
        <end position="324"/>
    </location>
</feature>
<sequence>MESQAVHSHGHGYEHDPNTGGLHSVVEGEDHHEKKSVLKKVKAKAKKLKDTITKHGHNHDHDRHEGHIPDDHDLDEEDEEAEDEEVVEDPDIHGAPMYESAAMRSAVPGLGLERPTGTEEAQNLAFHTSQEHAAGVIKAGHDRPRAEYGGTMPIDEGLRTPANTPQSPVPTHGTATRAADPARTFLHETADQSKVNLTRPGRLEEDPDAPKDREELYKPSNYQTKVTDPTGSGGDEVKIAPVDQAFGAMHIRDETETKPNQIPTTLMGSHDQFSPESITKETEKLSASREPVCESHSAAGIYEGPLKDEKPVQIPSASTGSHDQFSPGPITKDTEKLSASQEPVHESHSAAGTEGTQKDEKPSSPSSYTEKISSATAAVADKAIAAKNILTSKLGYGTSPEGDVKEDKSPGKSPRQGGYAEKITSATHVIADKAVSAKNLVTSKIGYGQKEDQAAHESSGVTEHPADKTSEQSSYTGKIAAVGVTARDVVASKLGYGKKDDAASHEKTEQMIGEGYAGGTTSATEHRKKGSVQDKGVSVKDYLAEKLKPGEEDKALSEVISSALDKRKKTADKPAVVTESDEVRRHLGEGQLSSPGKGVVDKLKGAVGSWLGKSGDPNAPQQSHGSESVATGTDAAREEQGDERRLQESMG</sequence>
<dbReference type="Pfam" id="PF23403">
    <property type="entry name" value="LTI65_LTI78_N"/>
    <property type="match status" value="1"/>
</dbReference>
<dbReference type="PANTHER" id="PTHR33836:SF1">
    <property type="entry name" value="LOW-TEMPERATURE-INDUCED 65 KDA PROTEIN-RELATED"/>
    <property type="match status" value="1"/>
</dbReference>
<dbReference type="Proteomes" id="UP000197138">
    <property type="component" value="Unassembled WGS sequence"/>
</dbReference>
<feature type="compositionally biased region" description="Polar residues" evidence="1">
    <location>
        <begin position="258"/>
        <end position="277"/>
    </location>
</feature>
<dbReference type="EMBL" id="MTKT01002440">
    <property type="protein sequence ID" value="OWM79533.1"/>
    <property type="molecule type" value="Genomic_DNA"/>
</dbReference>
<dbReference type="RefSeq" id="XP_031392750.1">
    <property type="nucleotide sequence ID" value="XM_031536890.1"/>
</dbReference>
<keyword evidence="7" id="KW-1185">Reference proteome</keyword>
<organism evidence="5 6">
    <name type="scientific">Punica granatum</name>
    <name type="common">Pomegranate</name>
    <dbReference type="NCBI Taxonomy" id="22663"/>
    <lineage>
        <taxon>Eukaryota</taxon>
        <taxon>Viridiplantae</taxon>
        <taxon>Streptophyta</taxon>
        <taxon>Embryophyta</taxon>
        <taxon>Tracheophyta</taxon>
        <taxon>Spermatophyta</taxon>
        <taxon>Magnoliopsida</taxon>
        <taxon>eudicotyledons</taxon>
        <taxon>Gunneridae</taxon>
        <taxon>Pentapetalae</taxon>
        <taxon>rosids</taxon>
        <taxon>malvids</taxon>
        <taxon>Myrtales</taxon>
        <taxon>Lythraceae</taxon>
        <taxon>Punica</taxon>
    </lineage>
</organism>